<keyword evidence="3" id="KW-1185">Reference proteome</keyword>
<comment type="caution">
    <text evidence="2">The sequence shown here is derived from an EMBL/GenBank/DDBJ whole genome shotgun (WGS) entry which is preliminary data.</text>
</comment>
<dbReference type="AlphaFoldDB" id="A0AAV9H7G1"/>
<dbReference type="PANTHER" id="PTHR33112:SF13">
    <property type="entry name" value="HETEROKARYON INCOMPATIBILITY DOMAIN-CONTAINING PROTEIN"/>
    <property type="match status" value="1"/>
</dbReference>
<organism evidence="2 3">
    <name type="scientific">Cladorrhinum samala</name>
    <dbReference type="NCBI Taxonomy" id="585594"/>
    <lineage>
        <taxon>Eukaryota</taxon>
        <taxon>Fungi</taxon>
        <taxon>Dikarya</taxon>
        <taxon>Ascomycota</taxon>
        <taxon>Pezizomycotina</taxon>
        <taxon>Sordariomycetes</taxon>
        <taxon>Sordariomycetidae</taxon>
        <taxon>Sordariales</taxon>
        <taxon>Podosporaceae</taxon>
        <taxon>Cladorrhinum</taxon>
    </lineage>
</organism>
<dbReference type="PANTHER" id="PTHR33112">
    <property type="entry name" value="DOMAIN PROTEIN, PUTATIVE-RELATED"/>
    <property type="match status" value="1"/>
</dbReference>
<dbReference type="InterPro" id="IPR010730">
    <property type="entry name" value="HET"/>
</dbReference>
<dbReference type="EMBL" id="MU865178">
    <property type="protein sequence ID" value="KAK4456677.1"/>
    <property type="molecule type" value="Genomic_DNA"/>
</dbReference>
<dbReference type="Pfam" id="PF06985">
    <property type="entry name" value="HET"/>
    <property type="match status" value="1"/>
</dbReference>
<sequence>MDNNSNSIRQCPRQVCDDFNKFIDAPENSWSCRISRSGPSGFWPHYMKWPRLVEAAEAGCNTCSIFRDAAAGFNPDLGCLEYAKARAPGFNELTSEPTSNDEEKGIKAVSLSLEDLPGVGVLRFYSPRKADEGCCSWPLESLPPKLKEYTLDARIATVETWLRDCRDNHPNCCKRALKLPKRVLDVSPREGGLRLYETDGNESAEYICLSHRWGSTRPLTTTKATLEKLESSIPWEIVPRTFQDAITVTRRLGVRYLWIDSLCIVQDDIQEWEDQAPEMCAIYGNAFLTLAAARCNDSTDTLLPDFRRTVAGRDHHGNPTTVAVRSSGPHLDNLNSGGYPLLQRGWVLQERLLSRRLLHFAFDELIWECERDVWCECGGSQDGLEKDLRALYRKGPRFWEQGPHFIWHKVVEEYTRLELTYSSDRAVAVLGIARDMELTRKRRYVCGLWEDTLVSDLAWRAGDPNQAGDPNPSKLPGPTWSWISISGRCTWWDCYQVEWVDRSIARVHPGTQSPQQLTVQGRCIVGVSAAYGDFDVQNLEFLGTESNAIVWEWFTASFGYEDWTTDFSPDYRHETPVPEEETVFWLHIGSIQHNSRERAAGYQDTEIGLVLKCVDATLQLYERVGVTRHLGLLGTSQSSRTREAFLNFGEDMVFNIV</sequence>
<reference evidence="2" key="1">
    <citation type="journal article" date="2023" name="Mol. Phylogenet. Evol.">
        <title>Genome-scale phylogeny and comparative genomics of the fungal order Sordariales.</title>
        <authorList>
            <person name="Hensen N."/>
            <person name="Bonometti L."/>
            <person name="Westerberg I."/>
            <person name="Brannstrom I.O."/>
            <person name="Guillou S."/>
            <person name="Cros-Aarteil S."/>
            <person name="Calhoun S."/>
            <person name="Haridas S."/>
            <person name="Kuo A."/>
            <person name="Mondo S."/>
            <person name="Pangilinan J."/>
            <person name="Riley R."/>
            <person name="LaButti K."/>
            <person name="Andreopoulos B."/>
            <person name="Lipzen A."/>
            <person name="Chen C."/>
            <person name="Yan M."/>
            <person name="Daum C."/>
            <person name="Ng V."/>
            <person name="Clum A."/>
            <person name="Steindorff A."/>
            <person name="Ohm R.A."/>
            <person name="Martin F."/>
            <person name="Silar P."/>
            <person name="Natvig D.O."/>
            <person name="Lalanne C."/>
            <person name="Gautier V."/>
            <person name="Ament-Velasquez S.L."/>
            <person name="Kruys A."/>
            <person name="Hutchinson M.I."/>
            <person name="Powell A.J."/>
            <person name="Barry K."/>
            <person name="Miller A.N."/>
            <person name="Grigoriev I.V."/>
            <person name="Debuchy R."/>
            <person name="Gladieux P."/>
            <person name="Hiltunen Thoren M."/>
            <person name="Johannesson H."/>
        </authorList>
    </citation>
    <scope>NUCLEOTIDE SEQUENCE</scope>
    <source>
        <strain evidence="2">PSN324</strain>
    </source>
</reference>
<evidence type="ECO:0000313" key="3">
    <source>
        <dbReference type="Proteomes" id="UP001321749"/>
    </source>
</evidence>
<feature type="domain" description="Heterokaryon incompatibility" evidence="1">
    <location>
        <begin position="206"/>
        <end position="350"/>
    </location>
</feature>
<protein>
    <submittedName>
        <fullName evidence="2">Heterokaryon incompatibility protein-domain-containing protein</fullName>
    </submittedName>
</protein>
<gene>
    <name evidence="2" type="ORF">QBC42DRAFT_238011</name>
</gene>
<dbReference type="Proteomes" id="UP001321749">
    <property type="component" value="Unassembled WGS sequence"/>
</dbReference>
<evidence type="ECO:0000313" key="2">
    <source>
        <dbReference type="EMBL" id="KAK4456677.1"/>
    </source>
</evidence>
<accession>A0AAV9H7G1</accession>
<reference evidence="2" key="2">
    <citation type="submission" date="2023-06" db="EMBL/GenBank/DDBJ databases">
        <authorList>
            <consortium name="Lawrence Berkeley National Laboratory"/>
            <person name="Mondo S.J."/>
            <person name="Hensen N."/>
            <person name="Bonometti L."/>
            <person name="Westerberg I."/>
            <person name="Brannstrom I.O."/>
            <person name="Guillou S."/>
            <person name="Cros-Aarteil S."/>
            <person name="Calhoun S."/>
            <person name="Haridas S."/>
            <person name="Kuo A."/>
            <person name="Pangilinan J."/>
            <person name="Riley R."/>
            <person name="Labutti K."/>
            <person name="Andreopoulos B."/>
            <person name="Lipzen A."/>
            <person name="Chen C."/>
            <person name="Yanf M."/>
            <person name="Daum C."/>
            <person name="Ng V."/>
            <person name="Clum A."/>
            <person name="Steindorff A."/>
            <person name="Ohm R."/>
            <person name="Martin F."/>
            <person name="Silar P."/>
            <person name="Natvig D."/>
            <person name="Lalanne C."/>
            <person name="Gautier V."/>
            <person name="Ament-Velasquez S.L."/>
            <person name="Kruys A."/>
            <person name="Hutchinson M.I."/>
            <person name="Powell A.J."/>
            <person name="Barry K."/>
            <person name="Miller A.N."/>
            <person name="Grigoriev I.V."/>
            <person name="Debuchy R."/>
            <person name="Gladieux P."/>
            <person name="Thoren M.H."/>
            <person name="Johannesson H."/>
        </authorList>
    </citation>
    <scope>NUCLEOTIDE SEQUENCE</scope>
    <source>
        <strain evidence="2">PSN324</strain>
    </source>
</reference>
<name>A0AAV9H7G1_9PEZI</name>
<evidence type="ECO:0000259" key="1">
    <source>
        <dbReference type="Pfam" id="PF06985"/>
    </source>
</evidence>
<proteinExistence type="predicted"/>